<dbReference type="EMBL" id="MU157919">
    <property type="protein sequence ID" value="KAF9523347.1"/>
    <property type="molecule type" value="Genomic_DNA"/>
</dbReference>
<keyword evidence="2" id="KW-1185">Reference proteome</keyword>
<protein>
    <submittedName>
        <fullName evidence="1">Uncharacterized protein</fullName>
    </submittedName>
</protein>
<gene>
    <name evidence="1" type="ORF">CPB83DRAFT_839748</name>
</gene>
<evidence type="ECO:0000313" key="2">
    <source>
        <dbReference type="Proteomes" id="UP000807306"/>
    </source>
</evidence>
<comment type="caution">
    <text evidence="1">The sequence shown here is derived from an EMBL/GenBank/DDBJ whole genome shotgun (WGS) entry which is preliminary data.</text>
</comment>
<dbReference type="Proteomes" id="UP000807306">
    <property type="component" value="Unassembled WGS sequence"/>
</dbReference>
<organism evidence="1 2">
    <name type="scientific">Crepidotus variabilis</name>
    <dbReference type="NCBI Taxonomy" id="179855"/>
    <lineage>
        <taxon>Eukaryota</taxon>
        <taxon>Fungi</taxon>
        <taxon>Dikarya</taxon>
        <taxon>Basidiomycota</taxon>
        <taxon>Agaricomycotina</taxon>
        <taxon>Agaricomycetes</taxon>
        <taxon>Agaricomycetidae</taxon>
        <taxon>Agaricales</taxon>
        <taxon>Agaricineae</taxon>
        <taxon>Crepidotaceae</taxon>
        <taxon>Crepidotus</taxon>
    </lineage>
</organism>
<evidence type="ECO:0000313" key="1">
    <source>
        <dbReference type="EMBL" id="KAF9523347.1"/>
    </source>
</evidence>
<accession>A0A9P6E6D2</accession>
<sequence length="158" mass="17035">MTAVRRYQYPHMGLRQVKSTPPRFQANGVRCDSTSSLEVESEAATTQVPHAGGSAPNTAFLPSSTGTKVVNMVAGPAIEMGNLILGTTTHVVTAGAPEPAPDIEANQHGQKDKSRWQLVKMVLKNDVWPFVKKLVKWLIGIVAGCFIKRELEEPLGGS</sequence>
<reference evidence="1" key="1">
    <citation type="submission" date="2020-11" db="EMBL/GenBank/DDBJ databases">
        <authorList>
            <consortium name="DOE Joint Genome Institute"/>
            <person name="Ahrendt S."/>
            <person name="Riley R."/>
            <person name="Andreopoulos W."/>
            <person name="Labutti K."/>
            <person name="Pangilinan J."/>
            <person name="Ruiz-Duenas F.J."/>
            <person name="Barrasa J.M."/>
            <person name="Sanchez-Garcia M."/>
            <person name="Camarero S."/>
            <person name="Miyauchi S."/>
            <person name="Serrano A."/>
            <person name="Linde D."/>
            <person name="Babiker R."/>
            <person name="Drula E."/>
            <person name="Ayuso-Fernandez I."/>
            <person name="Pacheco R."/>
            <person name="Padilla G."/>
            <person name="Ferreira P."/>
            <person name="Barriuso J."/>
            <person name="Kellner H."/>
            <person name="Castanera R."/>
            <person name="Alfaro M."/>
            <person name="Ramirez L."/>
            <person name="Pisabarro A.G."/>
            <person name="Kuo A."/>
            <person name="Tritt A."/>
            <person name="Lipzen A."/>
            <person name="He G."/>
            <person name="Yan M."/>
            <person name="Ng V."/>
            <person name="Cullen D."/>
            <person name="Martin F."/>
            <person name="Rosso M.-N."/>
            <person name="Henrissat B."/>
            <person name="Hibbett D."/>
            <person name="Martinez A.T."/>
            <person name="Grigoriev I.V."/>
        </authorList>
    </citation>
    <scope>NUCLEOTIDE SEQUENCE</scope>
    <source>
        <strain evidence="1">CBS 506.95</strain>
    </source>
</reference>
<name>A0A9P6E6D2_9AGAR</name>
<proteinExistence type="predicted"/>
<dbReference type="AlphaFoldDB" id="A0A9P6E6D2"/>